<comment type="caution">
    <text evidence="2">The sequence shown here is derived from an EMBL/GenBank/DDBJ whole genome shotgun (WGS) entry which is preliminary data.</text>
</comment>
<dbReference type="Proteomes" id="UP001054837">
    <property type="component" value="Unassembled WGS sequence"/>
</dbReference>
<dbReference type="AlphaFoldDB" id="A0AAV4T584"/>
<keyword evidence="3" id="KW-1185">Reference proteome</keyword>
<feature type="region of interest" description="Disordered" evidence="1">
    <location>
        <begin position="67"/>
        <end position="90"/>
    </location>
</feature>
<gene>
    <name evidence="2" type="ORF">CDAR_585131</name>
</gene>
<accession>A0AAV4T584</accession>
<protein>
    <submittedName>
        <fullName evidence="2">Uncharacterized protein</fullName>
    </submittedName>
</protein>
<name>A0AAV4T584_9ARAC</name>
<dbReference type="EMBL" id="BPLQ01008932">
    <property type="protein sequence ID" value="GIY40436.1"/>
    <property type="molecule type" value="Genomic_DNA"/>
</dbReference>
<evidence type="ECO:0000313" key="3">
    <source>
        <dbReference type="Proteomes" id="UP001054837"/>
    </source>
</evidence>
<proteinExistence type="predicted"/>
<reference evidence="2 3" key="1">
    <citation type="submission" date="2021-06" db="EMBL/GenBank/DDBJ databases">
        <title>Caerostris darwini draft genome.</title>
        <authorList>
            <person name="Kono N."/>
            <person name="Arakawa K."/>
        </authorList>
    </citation>
    <scope>NUCLEOTIDE SEQUENCE [LARGE SCALE GENOMIC DNA]</scope>
</reference>
<evidence type="ECO:0000313" key="2">
    <source>
        <dbReference type="EMBL" id="GIY40436.1"/>
    </source>
</evidence>
<evidence type="ECO:0000256" key="1">
    <source>
        <dbReference type="SAM" id="MobiDB-lite"/>
    </source>
</evidence>
<organism evidence="2 3">
    <name type="scientific">Caerostris darwini</name>
    <dbReference type="NCBI Taxonomy" id="1538125"/>
    <lineage>
        <taxon>Eukaryota</taxon>
        <taxon>Metazoa</taxon>
        <taxon>Ecdysozoa</taxon>
        <taxon>Arthropoda</taxon>
        <taxon>Chelicerata</taxon>
        <taxon>Arachnida</taxon>
        <taxon>Araneae</taxon>
        <taxon>Araneomorphae</taxon>
        <taxon>Entelegynae</taxon>
        <taxon>Araneoidea</taxon>
        <taxon>Araneidae</taxon>
        <taxon>Caerostris</taxon>
    </lineage>
</organism>
<sequence>MKEVKHSGIALNRNDINNRESVFSGYDKICRDKGSRGIASGTLPAFPNFPAQERCGKLRSHLRKHPADETAYFPKRSGGKQKGIIAPGSI</sequence>